<evidence type="ECO:0000256" key="3">
    <source>
        <dbReference type="ARBA" id="ARBA00022840"/>
    </source>
</evidence>
<comment type="cofactor">
    <cofactor evidence="5">
        <name>Mg(2+)</name>
        <dbReference type="ChEBI" id="CHEBI:18420"/>
    </cofactor>
</comment>
<keyword evidence="5" id="KW-0479">Metal-binding</keyword>
<dbReference type="InterPro" id="IPR002698">
    <property type="entry name" value="FTHF_cligase"/>
</dbReference>
<dbReference type="Gene3D" id="3.40.50.10420">
    <property type="entry name" value="NagB/RpiA/CoA transferase-like"/>
    <property type="match status" value="1"/>
</dbReference>
<name>A0A1L3ZZ29_9SPHN</name>
<evidence type="ECO:0000313" key="6">
    <source>
        <dbReference type="EMBL" id="API60891.1"/>
    </source>
</evidence>
<gene>
    <name evidence="6" type="ORF">BSL82_01860</name>
</gene>
<dbReference type="InterPro" id="IPR024185">
    <property type="entry name" value="FTHF_cligase-like_sf"/>
</dbReference>
<feature type="binding site" evidence="4">
    <location>
        <position position="59"/>
    </location>
    <ligand>
        <name>substrate</name>
    </ligand>
</feature>
<comment type="similarity">
    <text evidence="1 5">Belongs to the 5-formyltetrahydrofolate cyclo-ligase family.</text>
</comment>
<evidence type="ECO:0000313" key="7">
    <source>
        <dbReference type="Proteomes" id="UP000182063"/>
    </source>
</evidence>
<feature type="binding site" evidence="4">
    <location>
        <begin position="7"/>
        <end position="11"/>
    </location>
    <ligand>
        <name>ATP</name>
        <dbReference type="ChEBI" id="CHEBI:30616"/>
    </ligand>
</feature>
<dbReference type="NCBIfam" id="TIGR02727">
    <property type="entry name" value="MTHFS_bact"/>
    <property type="match status" value="1"/>
</dbReference>
<dbReference type="InterPro" id="IPR037171">
    <property type="entry name" value="NagB/RpiA_transferase-like"/>
</dbReference>
<sequence length="190" mass="20591">MTSPTSKEILRQSLRQARDSYARALDPAERAGLEAAAIGRLRAVLGPGVWASYLAMGSEISPARVADNAPPDQPIAFPWFESREARMLFRLGGGVFSSGPFGIRQPPGTAPEMRPDWIIVPLVGVDPAGNRIGQGAGHYDRALQSLREDGRVTTIGLAWDVQLVDSIAADPWDQPLDLIITPSRTIRTRP</sequence>
<keyword evidence="6" id="KW-0436">Ligase</keyword>
<dbReference type="PANTHER" id="PTHR23407">
    <property type="entry name" value="ATPASE INHIBITOR/5-FORMYLTETRAHYDROFOLATE CYCLO-LIGASE"/>
    <property type="match status" value="1"/>
</dbReference>
<dbReference type="PIRSF" id="PIRSF006806">
    <property type="entry name" value="FTHF_cligase"/>
    <property type="match status" value="1"/>
</dbReference>
<keyword evidence="5" id="KW-0460">Magnesium</keyword>
<dbReference type="GO" id="GO:0046872">
    <property type="term" value="F:metal ion binding"/>
    <property type="evidence" value="ECO:0007669"/>
    <property type="project" value="UniProtKB-KW"/>
</dbReference>
<evidence type="ECO:0000256" key="2">
    <source>
        <dbReference type="ARBA" id="ARBA00022741"/>
    </source>
</evidence>
<proteinExistence type="inferred from homology"/>
<keyword evidence="2 4" id="KW-0547">Nucleotide-binding</keyword>
<dbReference type="GO" id="GO:0005524">
    <property type="term" value="F:ATP binding"/>
    <property type="evidence" value="ECO:0007669"/>
    <property type="project" value="UniProtKB-KW"/>
</dbReference>
<dbReference type="Pfam" id="PF01812">
    <property type="entry name" value="5-FTHF_cyc-lig"/>
    <property type="match status" value="1"/>
</dbReference>
<comment type="catalytic activity">
    <reaction evidence="5">
        <text>(6S)-5-formyl-5,6,7,8-tetrahydrofolate + ATP = (6R)-5,10-methenyltetrahydrofolate + ADP + phosphate</text>
        <dbReference type="Rhea" id="RHEA:10488"/>
        <dbReference type="ChEBI" id="CHEBI:30616"/>
        <dbReference type="ChEBI" id="CHEBI:43474"/>
        <dbReference type="ChEBI" id="CHEBI:57455"/>
        <dbReference type="ChEBI" id="CHEBI:57457"/>
        <dbReference type="ChEBI" id="CHEBI:456216"/>
        <dbReference type="EC" id="6.3.3.2"/>
    </reaction>
</comment>
<keyword evidence="3 4" id="KW-0067">ATP-binding</keyword>
<dbReference type="GO" id="GO:0009396">
    <property type="term" value="P:folic acid-containing compound biosynthetic process"/>
    <property type="evidence" value="ECO:0007669"/>
    <property type="project" value="TreeGrafter"/>
</dbReference>
<evidence type="ECO:0000256" key="5">
    <source>
        <dbReference type="RuleBase" id="RU361279"/>
    </source>
</evidence>
<dbReference type="OrthoDB" id="9801938at2"/>
<dbReference type="PANTHER" id="PTHR23407:SF1">
    <property type="entry name" value="5-FORMYLTETRAHYDROFOLATE CYCLO-LIGASE"/>
    <property type="match status" value="1"/>
</dbReference>
<keyword evidence="7" id="KW-1185">Reference proteome</keyword>
<protein>
    <recommendedName>
        <fullName evidence="5">5-formyltetrahydrofolate cyclo-ligase</fullName>
        <ecNumber evidence="5">6.3.3.2</ecNumber>
    </recommendedName>
</protein>
<feature type="binding site" evidence="4">
    <location>
        <begin position="131"/>
        <end position="139"/>
    </location>
    <ligand>
        <name>ATP</name>
        <dbReference type="ChEBI" id="CHEBI:30616"/>
    </ligand>
</feature>
<organism evidence="6 7">
    <name type="scientific">Tardibacter chloracetimidivorans</name>
    <dbReference type="NCBI Taxonomy" id="1921510"/>
    <lineage>
        <taxon>Bacteria</taxon>
        <taxon>Pseudomonadati</taxon>
        <taxon>Pseudomonadota</taxon>
        <taxon>Alphaproteobacteria</taxon>
        <taxon>Sphingomonadales</taxon>
        <taxon>Sphingomonadaceae</taxon>
        <taxon>Tardibacter</taxon>
    </lineage>
</organism>
<dbReference type="EC" id="6.3.3.2" evidence="5"/>
<dbReference type="RefSeq" id="WP_072598546.1">
    <property type="nucleotide sequence ID" value="NZ_CP018221.1"/>
</dbReference>
<dbReference type="STRING" id="1921510.BSL82_01860"/>
<accession>A0A1L3ZZ29</accession>
<dbReference type="AlphaFoldDB" id="A0A1L3ZZ29"/>
<dbReference type="KEGG" id="sphj:BSL82_01860"/>
<feature type="binding site" evidence="4">
    <location>
        <position position="54"/>
    </location>
    <ligand>
        <name>substrate</name>
    </ligand>
</feature>
<reference evidence="7" key="1">
    <citation type="submission" date="2016-11" db="EMBL/GenBank/DDBJ databases">
        <title>Complete Genome Sequence of alachlor-degrading Sphingomonas sp. strain JJ-A5.</title>
        <authorList>
            <person name="Lee H."/>
            <person name="Ka J.-O."/>
        </authorList>
    </citation>
    <scope>NUCLEOTIDE SEQUENCE [LARGE SCALE GENOMIC DNA]</scope>
    <source>
        <strain evidence="7">JJ-A5</strain>
    </source>
</reference>
<dbReference type="SUPFAM" id="SSF100950">
    <property type="entry name" value="NagB/RpiA/CoA transferase-like"/>
    <property type="match status" value="1"/>
</dbReference>
<evidence type="ECO:0000256" key="1">
    <source>
        <dbReference type="ARBA" id="ARBA00010638"/>
    </source>
</evidence>
<evidence type="ECO:0000256" key="4">
    <source>
        <dbReference type="PIRSR" id="PIRSR006806-1"/>
    </source>
</evidence>
<dbReference type="Proteomes" id="UP000182063">
    <property type="component" value="Chromosome"/>
</dbReference>
<dbReference type="GO" id="GO:0035999">
    <property type="term" value="P:tetrahydrofolate interconversion"/>
    <property type="evidence" value="ECO:0007669"/>
    <property type="project" value="TreeGrafter"/>
</dbReference>
<dbReference type="GO" id="GO:0030272">
    <property type="term" value="F:5-formyltetrahydrofolate cyclo-ligase activity"/>
    <property type="evidence" value="ECO:0007669"/>
    <property type="project" value="UniProtKB-EC"/>
</dbReference>
<dbReference type="EMBL" id="CP018221">
    <property type="protein sequence ID" value="API60891.1"/>
    <property type="molecule type" value="Genomic_DNA"/>
</dbReference>